<dbReference type="PANTHER" id="PTHR42812:SF12">
    <property type="entry name" value="BETA-XYLOSIDASE-RELATED"/>
    <property type="match status" value="1"/>
</dbReference>
<dbReference type="GO" id="GO:0004553">
    <property type="term" value="F:hydrolase activity, hydrolyzing O-glycosyl compounds"/>
    <property type="evidence" value="ECO:0007669"/>
    <property type="project" value="InterPro"/>
</dbReference>
<feature type="region of interest" description="Disordered" evidence="8">
    <location>
        <begin position="74"/>
        <end position="104"/>
    </location>
</feature>
<evidence type="ECO:0000256" key="3">
    <source>
        <dbReference type="ARBA" id="ARBA00022801"/>
    </source>
</evidence>
<dbReference type="Gene3D" id="4.10.240.10">
    <property type="entry name" value="Zn(2)-C6 fungal-type DNA-binding domain"/>
    <property type="match status" value="1"/>
</dbReference>
<evidence type="ECO:0000313" key="10">
    <source>
        <dbReference type="EMBL" id="KAK1486491.1"/>
    </source>
</evidence>
<dbReference type="EMBL" id="MPDP01000062">
    <property type="protein sequence ID" value="KAK1486491.1"/>
    <property type="molecule type" value="Genomic_DNA"/>
</dbReference>
<gene>
    <name evidence="10" type="ORF">CCUS01_15129</name>
</gene>
<comment type="similarity">
    <text evidence="1">Belongs to the glycosyl hydrolase 43 family.</text>
</comment>
<dbReference type="Gene3D" id="2.115.10.20">
    <property type="entry name" value="Glycosyl hydrolase domain, family 43"/>
    <property type="match status" value="1"/>
</dbReference>
<dbReference type="InterPro" id="IPR023296">
    <property type="entry name" value="Glyco_hydro_beta-prop_sf"/>
</dbReference>
<evidence type="ECO:0000256" key="8">
    <source>
        <dbReference type="SAM" id="MobiDB-lite"/>
    </source>
</evidence>
<organism evidence="10 11">
    <name type="scientific">Colletotrichum cuscutae</name>
    <dbReference type="NCBI Taxonomy" id="1209917"/>
    <lineage>
        <taxon>Eukaryota</taxon>
        <taxon>Fungi</taxon>
        <taxon>Dikarya</taxon>
        <taxon>Ascomycota</taxon>
        <taxon>Pezizomycotina</taxon>
        <taxon>Sordariomycetes</taxon>
        <taxon>Hypocreomycetidae</taxon>
        <taxon>Glomerellales</taxon>
        <taxon>Glomerellaceae</taxon>
        <taxon>Colletotrichum</taxon>
        <taxon>Colletotrichum acutatum species complex</taxon>
    </lineage>
</organism>
<evidence type="ECO:0000256" key="7">
    <source>
        <dbReference type="PIRSR" id="PIRSR606710-2"/>
    </source>
</evidence>
<keyword evidence="5" id="KW-0326">Glycosidase</keyword>
<dbReference type="InterPro" id="IPR001138">
    <property type="entry name" value="Zn2Cys6_DnaBD"/>
</dbReference>
<dbReference type="Pfam" id="PF04082">
    <property type="entry name" value="Fungal_trans"/>
    <property type="match status" value="1"/>
</dbReference>
<dbReference type="GO" id="GO:0005975">
    <property type="term" value="P:carbohydrate metabolic process"/>
    <property type="evidence" value="ECO:0007669"/>
    <property type="project" value="InterPro"/>
</dbReference>
<dbReference type="AlphaFoldDB" id="A0AAI9VG24"/>
<dbReference type="Gene3D" id="2.60.120.200">
    <property type="match status" value="1"/>
</dbReference>
<accession>A0AAI9VG24</accession>
<proteinExistence type="inferred from homology"/>
<dbReference type="SMART" id="SM00906">
    <property type="entry name" value="Fungal_trans"/>
    <property type="match status" value="1"/>
</dbReference>
<dbReference type="Pfam" id="PF00172">
    <property type="entry name" value="Zn_clus"/>
    <property type="match status" value="1"/>
</dbReference>
<keyword evidence="3" id="KW-0378">Hydrolase</keyword>
<feature type="non-terminal residue" evidence="10">
    <location>
        <position position="1"/>
    </location>
</feature>
<dbReference type="PROSITE" id="PS50048">
    <property type="entry name" value="ZN2_CY6_FUNGAL_2"/>
    <property type="match status" value="1"/>
</dbReference>
<dbReference type="PANTHER" id="PTHR42812">
    <property type="entry name" value="BETA-XYLOSIDASE"/>
    <property type="match status" value="1"/>
</dbReference>
<dbReference type="CDD" id="cd00067">
    <property type="entry name" value="GAL4"/>
    <property type="match status" value="1"/>
</dbReference>
<dbReference type="InterPro" id="IPR041542">
    <property type="entry name" value="GH43_C2"/>
</dbReference>
<dbReference type="CDD" id="cd18617">
    <property type="entry name" value="GH43_XynB-like"/>
    <property type="match status" value="1"/>
</dbReference>
<dbReference type="Pfam" id="PF17851">
    <property type="entry name" value="GH43_C2"/>
    <property type="match status" value="1"/>
</dbReference>
<dbReference type="SUPFAM" id="SSF57701">
    <property type="entry name" value="Zn2/Cys6 DNA-binding domain"/>
    <property type="match status" value="1"/>
</dbReference>
<dbReference type="InterPro" id="IPR013320">
    <property type="entry name" value="ConA-like_dom_sf"/>
</dbReference>
<dbReference type="SMART" id="SM00066">
    <property type="entry name" value="GAL4"/>
    <property type="match status" value="1"/>
</dbReference>
<comment type="caution">
    <text evidence="10">The sequence shown here is derived from an EMBL/GenBank/DDBJ whole genome shotgun (WGS) entry which is preliminary data.</text>
</comment>
<evidence type="ECO:0000259" key="9">
    <source>
        <dbReference type="PROSITE" id="PS50048"/>
    </source>
</evidence>
<sequence length="1133" mass="126579">ATLPFPTLYSTHRRIAKDDSAKRLDFCTRQLSSMTKRSCDGCRRRKVKCDAQSPQCSNCLMSSMTCEYTVPAKKRGPPFRAQRSDQTTTQTKYNRPSGKESISGNSQVIDSFFAGLSNDNQPLNSPTQQRNSAHAPFDAAIGELLSALGKALPYVPLEDVLSSCIDLYMQWEFPTSPIICEPIVRQMMNAVVPILRREISLTSDPATSHSNPDIPTIRAFALLTALCAVVSSTLPVEIFPGGAALAMPFLRTSREALRLYQDYDIEHPESSSIVIRYFHSNALHALGKTSVSWHAMGEALRLVQEMRLYDEESFRNLEWPEAQLRRNTFWHLYIGDKSASILNKVPISLHQICFDTPITTIFEETEDYKLIRASPEPDTADFEPRLRLGFNLCFQLWYTASEMLVDLNFLSRLHGKTGSLRSVTSNDASDLKKSTMQLYFDFTSILRNCPPWVRDPKISVSGTPSEATAQFRIRAISIQKANLFVTFHTLRLVLVNRFFERGFIEILGLTDDPVMLAMRKVEIASDLLEAMSDIPFEALQANGEPCVEKLRQVGVALLEIMHNVNNEAISTRAGSLFSTLFRDCEHVFALFPSRLQLSVIRFILGSVATMAMKRTYCNPIVPGFAPDPSVVFVDGVFFLVTSSFHIFPGLPIYASTDLQGWRHIGNAINRKEQISLNHASTAVMPLDTGNIMVASAGLFAPTIRYHKGTFYIICTNATHDEDTFSLDNFYITTTDIWSGNWTDPIHFSFNGIDPSLYFDDDGRVYVQGCWMIDRLKQPSCTIKQFEMNIATGKALTEAREIWGGFARYDTEGPHIYKRGGYYYLLVAEGGTFEHHLLSIGRSKDIWGPYESCDANPIMTADGKPDEYIQNIGHGELFQDQSGAWWAAVLGVRNENDRPPLGRETFLTAVDWPEDGWPTIQQPTMEFERVLSGPVGGNASLIHKAPANLDLVYIRDPECEMYHISGETDLVLRCSASNLSIPTGTSTFIGKRQRSIDASASVSLNISNASRREPVEAGLAIYKDAPRHVSLAFDFQSSEVVFNVTTTSEDKTQSTSIPVNTSTTVLGMRVEANAQEYTFLYRENDSEDWNPVGRAQVADLVEREMTGPIFGVFAHAMKAGTVGAEVHFSGFTIE</sequence>
<evidence type="ECO:0000256" key="5">
    <source>
        <dbReference type="ARBA" id="ARBA00023295"/>
    </source>
</evidence>
<evidence type="ECO:0000256" key="6">
    <source>
        <dbReference type="PIRSR" id="PIRSR606710-1"/>
    </source>
</evidence>
<dbReference type="Pfam" id="PF04616">
    <property type="entry name" value="Glyco_hydro_43"/>
    <property type="match status" value="1"/>
</dbReference>
<dbReference type="PROSITE" id="PS00463">
    <property type="entry name" value="ZN2_CY6_FUNGAL_1"/>
    <property type="match status" value="1"/>
</dbReference>
<evidence type="ECO:0000256" key="1">
    <source>
        <dbReference type="ARBA" id="ARBA00009865"/>
    </source>
</evidence>
<dbReference type="GO" id="GO:0006351">
    <property type="term" value="P:DNA-templated transcription"/>
    <property type="evidence" value="ECO:0007669"/>
    <property type="project" value="InterPro"/>
</dbReference>
<evidence type="ECO:0000256" key="4">
    <source>
        <dbReference type="ARBA" id="ARBA00023242"/>
    </source>
</evidence>
<dbReference type="InterPro" id="IPR036864">
    <property type="entry name" value="Zn2-C6_fun-type_DNA-bd_sf"/>
</dbReference>
<dbReference type="GO" id="GO:0008270">
    <property type="term" value="F:zinc ion binding"/>
    <property type="evidence" value="ECO:0007669"/>
    <property type="project" value="InterPro"/>
</dbReference>
<dbReference type="CDD" id="cd12148">
    <property type="entry name" value="fungal_TF_MHR"/>
    <property type="match status" value="1"/>
</dbReference>
<dbReference type="GO" id="GO:0003677">
    <property type="term" value="F:DNA binding"/>
    <property type="evidence" value="ECO:0007669"/>
    <property type="project" value="InterPro"/>
</dbReference>
<feature type="site" description="Important for catalytic activity, responsible for pKa modulation of the active site Glu and correct orientation of both the proton donor and substrate" evidence="7">
    <location>
        <position position="753"/>
    </location>
</feature>
<keyword evidence="2" id="KW-0479">Metal-binding</keyword>
<dbReference type="SUPFAM" id="SSF75005">
    <property type="entry name" value="Arabinanase/levansucrase/invertase"/>
    <property type="match status" value="1"/>
</dbReference>
<evidence type="ECO:0000313" key="11">
    <source>
        <dbReference type="Proteomes" id="UP001239213"/>
    </source>
</evidence>
<reference evidence="10" key="1">
    <citation type="submission" date="2016-11" db="EMBL/GenBank/DDBJ databases">
        <title>The genome sequence of Colletotrichum cuscutae.</title>
        <authorList>
            <person name="Baroncelli R."/>
        </authorList>
    </citation>
    <scope>NUCLEOTIDE SEQUENCE</scope>
    <source>
        <strain evidence="10">IMI 304802</strain>
    </source>
</reference>
<keyword evidence="11" id="KW-1185">Reference proteome</keyword>
<dbReference type="InterPro" id="IPR006710">
    <property type="entry name" value="Glyco_hydro_43"/>
</dbReference>
<dbReference type="InterPro" id="IPR051795">
    <property type="entry name" value="Glycosyl_Hydrlase_43"/>
</dbReference>
<dbReference type="Proteomes" id="UP001239213">
    <property type="component" value="Unassembled WGS sequence"/>
</dbReference>
<name>A0AAI9VG24_9PEZI</name>
<feature type="compositionally biased region" description="Polar residues" evidence="8">
    <location>
        <begin position="84"/>
        <end position="104"/>
    </location>
</feature>
<dbReference type="InterPro" id="IPR007219">
    <property type="entry name" value="XnlR_reg_dom"/>
</dbReference>
<evidence type="ECO:0000256" key="2">
    <source>
        <dbReference type="ARBA" id="ARBA00022723"/>
    </source>
</evidence>
<feature type="domain" description="Zn(2)-C6 fungal-type" evidence="9">
    <location>
        <begin position="38"/>
        <end position="68"/>
    </location>
</feature>
<protein>
    <submittedName>
        <fullName evidence="10">Xylosidase/arabinosidase</fullName>
    </submittedName>
</protein>
<dbReference type="SUPFAM" id="SSF49899">
    <property type="entry name" value="Concanavalin A-like lectins/glucanases"/>
    <property type="match status" value="1"/>
</dbReference>
<dbReference type="GO" id="GO:0000981">
    <property type="term" value="F:DNA-binding transcription factor activity, RNA polymerase II-specific"/>
    <property type="evidence" value="ECO:0007669"/>
    <property type="project" value="InterPro"/>
</dbReference>
<feature type="active site" description="Proton acceptor" evidence="6">
    <location>
        <position position="627"/>
    </location>
</feature>
<feature type="active site" description="Proton donor" evidence="6">
    <location>
        <position position="811"/>
    </location>
</feature>
<keyword evidence="4" id="KW-0539">Nucleus</keyword>